<dbReference type="PANTHER" id="PTHR34387">
    <property type="entry name" value="SLR1258 PROTEIN"/>
    <property type="match status" value="1"/>
</dbReference>
<dbReference type="InterPro" id="IPR007497">
    <property type="entry name" value="SIMPL/DUF541"/>
</dbReference>
<protein>
    <recommendedName>
        <fullName evidence="4">26 kDa periplasmic immunogenic protein</fullName>
    </recommendedName>
</protein>
<feature type="signal peptide" evidence="1">
    <location>
        <begin position="1"/>
        <end position="34"/>
    </location>
</feature>
<sequence length="251" mass="26105">MPAIKSALLKSFALGALSAGLVAAPLMAPGAALAQTTQPVLVMPAQSTLSLSANGEVSATPDMATINFAVVTQGNTASDAMKANNVRMNAVLASLKSAGIAAKDIQTSSLNLNPQYDYTDGQAPKLTGYQAQNQITVRVNDLNQTGPVIDAVIKAGINQVNAINFGLKNDEALTDQARQAAVATLLKRANLYAAATGMKVKRIISIEEGGPVYNQPQPMMFRANKMADASTPVSSGELQLSVNVSATFELE</sequence>
<dbReference type="EMBL" id="FMTS01000001">
    <property type="protein sequence ID" value="SCW38532.1"/>
    <property type="molecule type" value="Genomic_DNA"/>
</dbReference>
<dbReference type="Gene3D" id="3.30.70.2970">
    <property type="entry name" value="Protein of unknown function (DUF541), domain 2"/>
    <property type="match status" value="1"/>
</dbReference>
<dbReference type="AlphaFoldDB" id="A0A1G4Q1Y2"/>
<name>A0A1G4Q1Y2_9CAUL</name>
<proteinExistence type="predicted"/>
<dbReference type="InterPro" id="IPR052022">
    <property type="entry name" value="26kDa_periplasmic_antigen"/>
</dbReference>
<evidence type="ECO:0008006" key="4">
    <source>
        <dbReference type="Google" id="ProtNLM"/>
    </source>
</evidence>
<dbReference type="GO" id="GO:0006974">
    <property type="term" value="P:DNA damage response"/>
    <property type="evidence" value="ECO:0007669"/>
    <property type="project" value="TreeGrafter"/>
</dbReference>
<dbReference type="Pfam" id="PF04402">
    <property type="entry name" value="SIMPL"/>
    <property type="match status" value="1"/>
</dbReference>
<keyword evidence="3" id="KW-1185">Reference proteome</keyword>
<feature type="chain" id="PRO_5011660083" description="26 kDa periplasmic immunogenic protein" evidence="1">
    <location>
        <begin position="35"/>
        <end position="251"/>
    </location>
</feature>
<gene>
    <name evidence="2" type="ORF">SAMN02927928_0854</name>
</gene>
<dbReference type="PANTHER" id="PTHR34387:SF1">
    <property type="entry name" value="PERIPLASMIC IMMUNOGENIC PROTEIN"/>
    <property type="match status" value="1"/>
</dbReference>
<dbReference type="RefSeq" id="WP_220083692.1">
    <property type="nucleotide sequence ID" value="NZ_CBCRYE010000001.1"/>
</dbReference>
<dbReference type="STRING" id="260084.SAMN02927928_0854"/>
<evidence type="ECO:0000313" key="2">
    <source>
        <dbReference type="EMBL" id="SCW38532.1"/>
    </source>
</evidence>
<dbReference type="Proteomes" id="UP000199150">
    <property type="component" value="Unassembled WGS sequence"/>
</dbReference>
<evidence type="ECO:0000313" key="3">
    <source>
        <dbReference type="Proteomes" id="UP000199150"/>
    </source>
</evidence>
<organism evidence="2 3">
    <name type="scientific">Asticcacaulis taihuensis</name>
    <dbReference type="NCBI Taxonomy" id="260084"/>
    <lineage>
        <taxon>Bacteria</taxon>
        <taxon>Pseudomonadati</taxon>
        <taxon>Pseudomonadota</taxon>
        <taxon>Alphaproteobacteria</taxon>
        <taxon>Caulobacterales</taxon>
        <taxon>Caulobacteraceae</taxon>
        <taxon>Asticcacaulis</taxon>
    </lineage>
</organism>
<accession>A0A1G4Q1Y2</accession>
<reference evidence="3" key="1">
    <citation type="submission" date="2016-10" db="EMBL/GenBank/DDBJ databases">
        <authorList>
            <person name="Varghese N."/>
            <person name="Submissions S."/>
        </authorList>
    </citation>
    <scope>NUCLEOTIDE SEQUENCE [LARGE SCALE GENOMIC DNA]</scope>
    <source>
        <strain evidence="3">CGMCC 1.3431</strain>
    </source>
</reference>
<keyword evidence="1" id="KW-0732">Signal</keyword>
<dbReference type="Gene3D" id="3.30.110.170">
    <property type="entry name" value="Protein of unknown function (DUF541), domain 1"/>
    <property type="match status" value="1"/>
</dbReference>
<evidence type="ECO:0000256" key="1">
    <source>
        <dbReference type="SAM" id="SignalP"/>
    </source>
</evidence>